<dbReference type="Proteomes" id="UP000887572">
    <property type="component" value="Unplaced"/>
</dbReference>
<keyword evidence="3" id="KW-0963">Cytoplasm</keyword>
<proteinExistence type="inferred from homology"/>
<dbReference type="GO" id="GO:0008017">
    <property type="term" value="F:microtubule binding"/>
    <property type="evidence" value="ECO:0007669"/>
    <property type="project" value="InterPro"/>
</dbReference>
<feature type="region of interest" description="Disordered" evidence="11">
    <location>
        <begin position="140"/>
        <end position="248"/>
    </location>
</feature>
<dbReference type="WBParaSite" id="Gr19_v10_g738.t1">
    <property type="protein sequence ID" value="Gr19_v10_g738.t1"/>
    <property type="gene ID" value="Gr19_v10_g738"/>
</dbReference>
<evidence type="ECO:0000313" key="15">
    <source>
        <dbReference type="WBParaSite" id="Gr19_v10_g738.t1"/>
    </source>
</evidence>
<organism evidence="14 15">
    <name type="scientific">Globodera rostochiensis</name>
    <name type="common">Golden nematode worm</name>
    <name type="synonym">Heterodera rostochiensis</name>
    <dbReference type="NCBI Taxonomy" id="31243"/>
    <lineage>
        <taxon>Eukaryota</taxon>
        <taxon>Metazoa</taxon>
        <taxon>Ecdysozoa</taxon>
        <taxon>Nematoda</taxon>
        <taxon>Chromadorea</taxon>
        <taxon>Rhabditida</taxon>
        <taxon>Tylenchina</taxon>
        <taxon>Tylenchomorpha</taxon>
        <taxon>Tylenchoidea</taxon>
        <taxon>Heteroderidae</taxon>
        <taxon>Heteroderinae</taxon>
        <taxon>Globodera</taxon>
    </lineage>
</organism>
<dbReference type="PROSITE" id="PS50021">
    <property type="entry name" value="CH"/>
    <property type="match status" value="1"/>
</dbReference>
<dbReference type="AlphaFoldDB" id="A0A914I6L0"/>
<dbReference type="PROSITE" id="PS51230">
    <property type="entry name" value="EB1_C"/>
    <property type="match status" value="1"/>
</dbReference>
<dbReference type="SUPFAM" id="SSF140612">
    <property type="entry name" value="EB1 dimerisation domain-like"/>
    <property type="match status" value="1"/>
</dbReference>
<dbReference type="Gene3D" id="1.20.5.1430">
    <property type="match status" value="1"/>
</dbReference>
<dbReference type="Gene3D" id="1.10.418.10">
    <property type="entry name" value="Calponin-like domain"/>
    <property type="match status" value="1"/>
</dbReference>
<keyword evidence="14" id="KW-1185">Reference proteome</keyword>
<evidence type="ECO:0000256" key="1">
    <source>
        <dbReference type="ARBA" id="ARBA00004245"/>
    </source>
</evidence>
<evidence type="ECO:0000256" key="9">
    <source>
        <dbReference type="PROSITE-ProRule" id="PRU00576"/>
    </source>
</evidence>
<sequence>MALITNIPLTSANVEPLSRHEMLMWVNECLQAQFAKLEQLHTGAGYCLFTEVLFPGTIQMKKVRLNSRLELDWLSNWKIVQTSWKQLGIEKVIPVEKLIKGKFQDNFEFLQWFKKFFDANYDGHPYNPLEMRNFEELPKDGKLKANSGGTALKMPQRTAKPATGGRQLSTAAPTPRRVGSDASINSASGGGTGNTAAPKRVPSASAYGTAARQHPQQRVPASGVGRVAAAAPAPPQHLPPKAAASHATSALPALPPDAHIVEELKQKNVEMYELRNQLAESDEVISGLERERDFYFAKLRKIEVLCQDNENGGNLDVASMLHILYETEEGFAPPADDGTNGGANGGDAEDTVDILKDD</sequence>
<dbReference type="InterPro" id="IPR027328">
    <property type="entry name" value="MAPRE"/>
</dbReference>
<comment type="subcellular location">
    <subcellularLocation>
        <location evidence="1">Cytoplasm</location>
        <location evidence="1">Cytoskeleton</location>
    </subcellularLocation>
</comment>
<name>A0A914I6L0_GLORO</name>
<evidence type="ECO:0000256" key="5">
    <source>
        <dbReference type="ARBA" id="ARBA00022701"/>
    </source>
</evidence>
<dbReference type="Pfam" id="PF00307">
    <property type="entry name" value="CH"/>
    <property type="match status" value="1"/>
</dbReference>
<evidence type="ECO:0000259" key="13">
    <source>
        <dbReference type="PROSITE" id="PS51230"/>
    </source>
</evidence>
<protein>
    <submittedName>
        <fullName evidence="15">Uncharacterized protein</fullName>
    </submittedName>
</protein>
<dbReference type="GO" id="GO:0005874">
    <property type="term" value="C:microtubule"/>
    <property type="evidence" value="ECO:0007669"/>
    <property type="project" value="UniProtKB-KW"/>
</dbReference>
<feature type="region of interest" description="Disordered" evidence="11">
    <location>
        <begin position="330"/>
        <end position="358"/>
    </location>
</feature>
<keyword evidence="5 9" id="KW-0493">Microtubule</keyword>
<evidence type="ECO:0000256" key="6">
    <source>
        <dbReference type="ARBA" id="ARBA00022776"/>
    </source>
</evidence>
<reference evidence="15" key="1">
    <citation type="submission" date="2022-11" db="UniProtKB">
        <authorList>
            <consortium name="WormBaseParasite"/>
        </authorList>
    </citation>
    <scope>IDENTIFICATION</scope>
</reference>
<evidence type="ECO:0000256" key="7">
    <source>
        <dbReference type="ARBA" id="ARBA00023212"/>
    </source>
</evidence>
<dbReference type="InterPro" id="IPR036872">
    <property type="entry name" value="CH_dom_sf"/>
</dbReference>
<feature type="coiled-coil region" evidence="10">
    <location>
        <begin position="261"/>
        <end position="291"/>
    </location>
</feature>
<dbReference type="InterPro" id="IPR001715">
    <property type="entry name" value="CH_dom"/>
</dbReference>
<dbReference type="InterPro" id="IPR004953">
    <property type="entry name" value="EB1_C"/>
</dbReference>
<keyword evidence="7" id="KW-0206">Cytoskeleton</keyword>
<accession>A0A914I6L0</accession>
<dbReference type="PANTHER" id="PTHR10623">
    <property type="entry name" value="MICROTUBULE-ASSOCIATED PROTEIN RP/EB FAMILY MEMBER"/>
    <property type="match status" value="1"/>
</dbReference>
<dbReference type="InterPro" id="IPR036133">
    <property type="entry name" value="EB1_C_sf"/>
</dbReference>
<feature type="domain" description="EB1 C-terminal" evidence="13">
    <location>
        <begin position="263"/>
        <end position="333"/>
    </location>
</feature>
<dbReference type="SUPFAM" id="SSF47576">
    <property type="entry name" value="Calponin-homology domain, CH-domain"/>
    <property type="match status" value="1"/>
</dbReference>
<dbReference type="FunFam" id="1.20.5.1430:FF:000001">
    <property type="entry name" value="microtubule-associated protein RP/EB family member 1"/>
    <property type="match status" value="1"/>
</dbReference>
<feature type="domain" description="Calponin-homology (CH)" evidence="12">
    <location>
        <begin position="16"/>
        <end position="118"/>
    </location>
</feature>
<comment type="similarity">
    <text evidence="2">Belongs to the MAPRE family.</text>
</comment>
<dbReference type="FunFam" id="1.10.418.10:FF:000072">
    <property type="entry name" value="microtubule-associated protein RP/EB family member 2 isoform X2"/>
    <property type="match status" value="1"/>
</dbReference>
<dbReference type="GO" id="GO:0051301">
    <property type="term" value="P:cell division"/>
    <property type="evidence" value="ECO:0007669"/>
    <property type="project" value="UniProtKB-KW"/>
</dbReference>
<evidence type="ECO:0000259" key="12">
    <source>
        <dbReference type="PROSITE" id="PS50021"/>
    </source>
</evidence>
<evidence type="ECO:0000256" key="3">
    <source>
        <dbReference type="ARBA" id="ARBA00022490"/>
    </source>
</evidence>
<evidence type="ECO:0000256" key="11">
    <source>
        <dbReference type="SAM" id="MobiDB-lite"/>
    </source>
</evidence>
<evidence type="ECO:0000313" key="14">
    <source>
        <dbReference type="Proteomes" id="UP000887572"/>
    </source>
</evidence>
<evidence type="ECO:0000256" key="4">
    <source>
        <dbReference type="ARBA" id="ARBA00022618"/>
    </source>
</evidence>
<evidence type="ECO:0000256" key="8">
    <source>
        <dbReference type="ARBA" id="ARBA00023306"/>
    </source>
</evidence>
<feature type="compositionally biased region" description="Low complexity" evidence="11">
    <location>
        <begin position="239"/>
        <end position="248"/>
    </location>
</feature>
<keyword evidence="8" id="KW-0131">Cell cycle</keyword>
<keyword evidence="4" id="KW-0132">Cell division</keyword>
<evidence type="ECO:0000256" key="2">
    <source>
        <dbReference type="ARBA" id="ARBA00010729"/>
    </source>
</evidence>
<keyword evidence="10" id="KW-0175">Coiled coil</keyword>
<dbReference type="Pfam" id="PF03271">
    <property type="entry name" value="EB1"/>
    <property type="match status" value="1"/>
</dbReference>
<evidence type="ECO:0000256" key="10">
    <source>
        <dbReference type="SAM" id="Coils"/>
    </source>
</evidence>
<keyword evidence="6" id="KW-0498">Mitosis</keyword>